<proteinExistence type="predicted"/>
<dbReference type="Proteomes" id="UP001062846">
    <property type="component" value="Chromosome 6"/>
</dbReference>
<evidence type="ECO:0000313" key="1">
    <source>
        <dbReference type="EMBL" id="KAI8551817.1"/>
    </source>
</evidence>
<keyword evidence="2" id="KW-1185">Reference proteome</keyword>
<organism evidence="1 2">
    <name type="scientific">Rhododendron molle</name>
    <name type="common">Chinese azalea</name>
    <name type="synonym">Azalea mollis</name>
    <dbReference type="NCBI Taxonomy" id="49168"/>
    <lineage>
        <taxon>Eukaryota</taxon>
        <taxon>Viridiplantae</taxon>
        <taxon>Streptophyta</taxon>
        <taxon>Embryophyta</taxon>
        <taxon>Tracheophyta</taxon>
        <taxon>Spermatophyta</taxon>
        <taxon>Magnoliopsida</taxon>
        <taxon>eudicotyledons</taxon>
        <taxon>Gunneridae</taxon>
        <taxon>Pentapetalae</taxon>
        <taxon>asterids</taxon>
        <taxon>Ericales</taxon>
        <taxon>Ericaceae</taxon>
        <taxon>Ericoideae</taxon>
        <taxon>Rhodoreae</taxon>
        <taxon>Rhododendron</taxon>
    </lineage>
</organism>
<evidence type="ECO:0000313" key="2">
    <source>
        <dbReference type="Proteomes" id="UP001062846"/>
    </source>
</evidence>
<comment type="caution">
    <text evidence="1">The sequence shown here is derived from an EMBL/GenBank/DDBJ whole genome shotgun (WGS) entry which is preliminary data.</text>
</comment>
<accession>A0ACC0NGT9</accession>
<name>A0ACC0NGT9_RHOML</name>
<gene>
    <name evidence="1" type="ORF">RHMOL_Rhmol06G0216000</name>
</gene>
<reference evidence="1" key="1">
    <citation type="submission" date="2022-02" db="EMBL/GenBank/DDBJ databases">
        <title>Plant Genome Project.</title>
        <authorList>
            <person name="Zhang R.-G."/>
        </authorList>
    </citation>
    <scope>NUCLEOTIDE SEQUENCE</scope>
    <source>
        <strain evidence="1">AT1</strain>
    </source>
</reference>
<protein>
    <submittedName>
        <fullName evidence="1">Uncharacterized protein</fullName>
    </submittedName>
</protein>
<sequence length="301" mass="34493">MVRKASIGKDGKKKGAWSLEEDIKLRNSVEILQKYGHWNWQELPKYAGLSRCGRSCRFRWMNYLRPNVKRGNYTKDEEDLILKLHQQLGNKWSEIAAKLPGRSDNEVKNHWHTHLKKRLRKYETACEVPKEHPKRKRSALAPKDVANTLPLPIFESSSLTSPTLSFGELTSLIFEVPKGHSKQTCSELAPEDVNSLPQPVLETNVPSPTLSFGELSSLISDYAPTSDQNWSAEDYINSSELMFSEPAGNLYCWTGQFLVDSFDSYHGFPFKSDVGRSMSPDPEHLQFDEFFYQALQDFQEN</sequence>
<dbReference type="EMBL" id="CM046393">
    <property type="protein sequence ID" value="KAI8551817.1"/>
    <property type="molecule type" value="Genomic_DNA"/>
</dbReference>